<accession>A0A918WSK4</accession>
<dbReference type="InterPro" id="IPR007278">
    <property type="entry name" value="DUF397"/>
</dbReference>
<dbReference type="Pfam" id="PF04149">
    <property type="entry name" value="DUF397"/>
    <property type="match status" value="2"/>
</dbReference>
<organism evidence="2 3">
    <name type="scientific">Streptomyces finlayi</name>
    <dbReference type="NCBI Taxonomy" id="67296"/>
    <lineage>
        <taxon>Bacteria</taxon>
        <taxon>Bacillati</taxon>
        <taxon>Actinomycetota</taxon>
        <taxon>Actinomycetes</taxon>
        <taxon>Kitasatosporales</taxon>
        <taxon>Streptomycetaceae</taxon>
        <taxon>Streptomyces</taxon>
    </lineage>
</organism>
<reference evidence="2" key="1">
    <citation type="journal article" date="2014" name="Int. J. Syst. Evol. Microbiol.">
        <title>Complete genome sequence of Corynebacterium casei LMG S-19264T (=DSM 44701T), isolated from a smear-ripened cheese.</title>
        <authorList>
            <consortium name="US DOE Joint Genome Institute (JGI-PGF)"/>
            <person name="Walter F."/>
            <person name="Albersmeier A."/>
            <person name="Kalinowski J."/>
            <person name="Ruckert C."/>
        </authorList>
    </citation>
    <scope>NUCLEOTIDE SEQUENCE</scope>
    <source>
        <strain evidence="2">JCM 4637</strain>
    </source>
</reference>
<feature type="domain" description="DUF397" evidence="1">
    <location>
        <begin position="42"/>
        <end position="95"/>
    </location>
</feature>
<protein>
    <submittedName>
        <fullName evidence="2">Toxin</fullName>
    </submittedName>
</protein>
<dbReference type="AlphaFoldDB" id="A0A918WSK4"/>
<evidence type="ECO:0000259" key="1">
    <source>
        <dbReference type="Pfam" id="PF04149"/>
    </source>
</evidence>
<evidence type="ECO:0000313" key="2">
    <source>
        <dbReference type="EMBL" id="GHC78772.1"/>
    </source>
</evidence>
<dbReference type="Proteomes" id="UP000638353">
    <property type="component" value="Unassembled WGS sequence"/>
</dbReference>
<proteinExistence type="predicted"/>
<sequence>MKITNAETLSGAAWFKSSYSNSQGGDCVEGARLCADAVRGLDWFKSSHSNDQGGDCVEGAHLADGTLMAVRDSKVPDGPAFVVRAEVWTAFVAGLPRAV</sequence>
<name>A0A918WSK4_9ACTN</name>
<gene>
    <name evidence="2" type="ORF">GCM10010334_04430</name>
</gene>
<comment type="caution">
    <text evidence="2">The sequence shown here is derived from an EMBL/GenBank/DDBJ whole genome shotgun (WGS) entry which is preliminary data.</text>
</comment>
<evidence type="ECO:0000313" key="3">
    <source>
        <dbReference type="Proteomes" id="UP000638353"/>
    </source>
</evidence>
<reference evidence="2" key="2">
    <citation type="submission" date="2020-09" db="EMBL/GenBank/DDBJ databases">
        <authorList>
            <person name="Sun Q."/>
            <person name="Ohkuma M."/>
        </authorList>
    </citation>
    <scope>NUCLEOTIDE SEQUENCE</scope>
    <source>
        <strain evidence="2">JCM 4637</strain>
    </source>
</reference>
<dbReference type="RefSeq" id="WP_229897409.1">
    <property type="nucleotide sequence ID" value="NZ_BMVC01000001.1"/>
</dbReference>
<feature type="domain" description="DUF397" evidence="1">
    <location>
        <begin position="12"/>
        <end position="39"/>
    </location>
</feature>
<dbReference type="EMBL" id="BMVC01000001">
    <property type="protein sequence ID" value="GHC78772.1"/>
    <property type="molecule type" value="Genomic_DNA"/>
</dbReference>